<dbReference type="EMBL" id="KN818250">
    <property type="protein sequence ID" value="KIL64297.1"/>
    <property type="molecule type" value="Genomic_DNA"/>
</dbReference>
<dbReference type="Proteomes" id="UP000054549">
    <property type="component" value="Unassembled WGS sequence"/>
</dbReference>
<proteinExistence type="predicted"/>
<dbReference type="HOGENOM" id="CLU_2903719_0_0_1"/>
<keyword evidence="2" id="KW-1185">Reference proteome</keyword>
<gene>
    <name evidence="1" type="ORF">M378DRAFT_163321</name>
</gene>
<organism evidence="1 2">
    <name type="scientific">Amanita muscaria (strain Koide BX008)</name>
    <dbReference type="NCBI Taxonomy" id="946122"/>
    <lineage>
        <taxon>Eukaryota</taxon>
        <taxon>Fungi</taxon>
        <taxon>Dikarya</taxon>
        <taxon>Basidiomycota</taxon>
        <taxon>Agaricomycotina</taxon>
        <taxon>Agaricomycetes</taxon>
        <taxon>Agaricomycetidae</taxon>
        <taxon>Agaricales</taxon>
        <taxon>Pluteineae</taxon>
        <taxon>Amanitaceae</taxon>
        <taxon>Amanita</taxon>
    </lineage>
</organism>
<evidence type="ECO:0000313" key="1">
    <source>
        <dbReference type="EMBL" id="KIL64297.1"/>
    </source>
</evidence>
<reference evidence="1 2" key="1">
    <citation type="submission" date="2014-04" db="EMBL/GenBank/DDBJ databases">
        <title>Evolutionary Origins and Diversification of the Mycorrhizal Mutualists.</title>
        <authorList>
            <consortium name="DOE Joint Genome Institute"/>
            <consortium name="Mycorrhizal Genomics Consortium"/>
            <person name="Kohler A."/>
            <person name="Kuo A."/>
            <person name="Nagy L.G."/>
            <person name="Floudas D."/>
            <person name="Copeland A."/>
            <person name="Barry K.W."/>
            <person name="Cichocki N."/>
            <person name="Veneault-Fourrey C."/>
            <person name="LaButti K."/>
            <person name="Lindquist E.A."/>
            <person name="Lipzen A."/>
            <person name="Lundell T."/>
            <person name="Morin E."/>
            <person name="Murat C."/>
            <person name="Riley R."/>
            <person name="Ohm R."/>
            <person name="Sun H."/>
            <person name="Tunlid A."/>
            <person name="Henrissat B."/>
            <person name="Grigoriev I.V."/>
            <person name="Hibbett D.S."/>
            <person name="Martin F."/>
        </authorList>
    </citation>
    <scope>NUCLEOTIDE SEQUENCE [LARGE SCALE GENOMIC DNA]</scope>
    <source>
        <strain evidence="1 2">Koide BX008</strain>
    </source>
</reference>
<sequence>MKTWHLKTCPTPSHPAAAGFSPCPRSDGLLEGSMWNTGFLTFHSQYLVISPLNGKIWNEYYY</sequence>
<dbReference type="InParanoid" id="A0A0C2WRJ9"/>
<protein>
    <submittedName>
        <fullName evidence="1">Uncharacterized protein</fullName>
    </submittedName>
</protein>
<accession>A0A0C2WRJ9</accession>
<dbReference type="AlphaFoldDB" id="A0A0C2WRJ9"/>
<name>A0A0C2WRJ9_AMAMK</name>
<evidence type="ECO:0000313" key="2">
    <source>
        <dbReference type="Proteomes" id="UP000054549"/>
    </source>
</evidence>